<name>C1FDJ3_MICCC</name>
<dbReference type="OrthoDB" id="25649at2759"/>
<dbReference type="InParanoid" id="C1FDJ3"/>
<dbReference type="RefSeq" id="XP_002507140.1">
    <property type="nucleotide sequence ID" value="XM_002507094.1"/>
</dbReference>
<feature type="region of interest" description="Disordered" evidence="5">
    <location>
        <begin position="78"/>
        <end position="102"/>
    </location>
</feature>
<dbReference type="OMA" id="NKGHKTE"/>
<sequence>MDGIAVGLHKGHVVSKRKLAARPSQRKGKLGKRVKMIRDLIRDVVGSAPYEKRLMELLKVGRDKRALKLAKRKLGTHLRGKKKREEMGNLLRKMSRKAAPNA</sequence>
<dbReference type="GeneID" id="8250463"/>
<dbReference type="InterPro" id="IPR000509">
    <property type="entry name" value="Ribosomal_eL36"/>
</dbReference>
<dbReference type="Gene3D" id="1.10.10.1760">
    <property type="entry name" value="60S ribosomal protein L36"/>
    <property type="match status" value="1"/>
</dbReference>
<dbReference type="GO" id="GO:0005840">
    <property type="term" value="C:ribosome"/>
    <property type="evidence" value="ECO:0007669"/>
    <property type="project" value="UniProtKB-KW"/>
</dbReference>
<evidence type="ECO:0000313" key="6">
    <source>
        <dbReference type="EMBL" id="ACO68398.1"/>
    </source>
</evidence>
<accession>C1FDJ3</accession>
<evidence type="ECO:0000256" key="2">
    <source>
        <dbReference type="ARBA" id="ARBA00022980"/>
    </source>
</evidence>
<dbReference type="GO" id="GO:1990904">
    <property type="term" value="C:ribonucleoprotein complex"/>
    <property type="evidence" value="ECO:0007669"/>
    <property type="project" value="UniProtKB-KW"/>
</dbReference>
<dbReference type="STRING" id="296587.C1FDJ3"/>
<evidence type="ECO:0000256" key="1">
    <source>
        <dbReference type="ARBA" id="ARBA00006509"/>
    </source>
</evidence>
<evidence type="ECO:0000256" key="3">
    <source>
        <dbReference type="ARBA" id="ARBA00023274"/>
    </source>
</evidence>
<evidence type="ECO:0000256" key="5">
    <source>
        <dbReference type="SAM" id="MobiDB-lite"/>
    </source>
</evidence>
<keyword evidence="2 4" id="KW-0689">Ribosomal protein</keyword>
<dbReference type="AlphaFoldDB" id="C1FDJ3"/>
<dbReference type="GO" id="GO:0003735">
    <property type="term" value="F:structural constituent of ribosome"/>
    <property type="evidence" value="ECO:0007669"/>
    <property type="project" value="InterPro"/>
</dbReference>
<dbReference type="Proteomes" id="UP000002009">
    <property type="component" value="Chromosome 1"/>
</dbReference>
<protein>
    <recommendedName>
        <fullName evidence="4">60S ribosomal protein L36</fullName>
    </recommendedName>
</protein>
<comment type="similarity">
    <text evidence="1 4">Belongs to the eukaryotic ribosomal protein eL36 family.</text>
</comment>
<organism evidence="6 7">
    <name type="scientific">Micromonas commoda (strain RCC299 / NOUM17 / CCMP2709)</name>
    <name type="common">Picoplanktonic green alga</name>
    <dbReference type="NCBI Taxonomy" id="296587"/>
    <lineage>
        <taxon>Eukaryota</taxon>
        <taxon>Viridiplantae</taxon>
        <taxon>Chlorophyta</taxon>
        <taxon>Mamiellophyceae</taxon>
        <taxon>Mamiellales</taxon>
        <taxon>Mamiellaceae</taxon>
        <taxon>Micromonas</taxon>
    </lineage>
</organism>
<gene>
    <name evidence="6" type="primary">RPL36</name>
    <name evidence="6" type="ORF">MICPUN_114038</name>
</gene>
<evidence type="ECO:0000313" key="7">
    <source>
        <dbReference type="Proteomes" id="UP000002009"/>
    </source>
</evidence>
<dbReference type="FunCoup" id="C1FDJ3">
    <property type="interactions" value="1483"/>
</dbReference>
<dbReference type="InterPro" id="IPR038097">
    <property type="entry name" value="Ribosomal_eL36_sf"/>
</dbReference>
<dbReference type="EMBL" id="CP001574">
    <property type="protein sequence ID" value="ACO68398.1"/>
    <property type="molecule type" value="Genomic_DNA"/>
</dbReference>
<reference evidence="6 7" key="1">
    <citation type="journal article" date="2009" name="Science">
        <title>Green evolution and dynamic adaptations revealed by genomes of the marine picoeukaryotes Micromonas.</title>
        <authorList>
            <person name="Worden A.Z."/>
            <person name="Lee J.H."/>
            <person name="Mock T."/>
            <person name="Rouze P."/>
            <person name="Simmons M.P."/>
            <person name="Aerts A.L."/>
            <person name="Allen A.E."/>
            <person name="Cuvelier M.L."/>
            <person name="Derelle E."/>
            <person name="Everett M.V."/>
            <person name="Foulon E."/>
            <person name="Grimwood J."/>
            <person name="Gundlach H."/>
            <person name="Henrissat B."/>
            <person name="Napoli C."/>
            <person name="McDonald S.M."/>
            <person name="Parker M.S."/>
            <person name="Rombauts S."/>
            <person name="Salamov A."/>
            <person name="Von Dassow P."/>
            <person name="Badger J.H."/>
            <person name="Coutinho P.M."/>
            <person name="Demir E."/>
            <person name="Dubchak I."/>
            <person name="Gentemann C."/>
            <person name="Eikrem W."/>
            <person name="Gready J.E."/>
            <person name="John U."/>
            <person name="Lanier W."/>
            <person name="Lindquist E.A."/>
            <person name="Lucas S."/>
            <person name="Mayer K.F."/>
            <person name="Moreau H."/>
            <person name="Not F."/>
            <person name="Otillar R."/>
            <person name="Panaud O."/>
            <person name="Pangilinan J."/>
            <person name="Paulsen I."/>
            <person name="Piegu B."/>
            <person name="Poliakov A."/>
            <person name="Robbens S."/>
            <person name="Schmutz J."/>
            <person name="Toulza E."/>
            <person name="Wyss T."/>
            <person name="Zelensky A."/>
            <person name="Zhou K."/>
            <person name="Armbrust E.V."/>
            <person name="Bhattacharya D."/>
            <person name="Goodenough U.W."/>
            <person name="Van de Peer Y."/>
            <person name="Grigoriev I.V."/>
        </authorList>
    </citation>
    <scope>NUCLEOTIDE SEQUENCE [LARGE SCALE GENOMIC DNA]</scope>
    <source>
        <strain evidence="7">RCC299 / NOUM17</strain>
    </source>
</reference>
<dbReference type="PANTHER" id="PTHR10114">
    <property type="entry name" value="60S RIBOSOMAL PROTEIN L36"/>
    <property type="match status" value="1"/>
</dbReference>
<dbReference type="eggNOG" id="KOG3452">
    <property type="taxonomic scope" value="Eukaryota"/>
</dbReference>
<keyword evidence="3 4" id="KW-0687">Ribonucleoprotein</keyword>
<dbReference type="FunFam" id="1.10.10.1760:FF:000001">
    <property type="entry name" value="60S ribosomal protein L36"/>
    <property type="match status" value="1"/>
</dbReference>
<keyword evidence="7" id="KW-1185">Reference proteome</keyword>
<dbReference type="Pfam" id="PF01158">
    <property type="entry name" value="Ribosomal_L36e"/>
    <property type="match status" value="1"/>
</dbReference>
<evidence type="ECO:0000256" key="4">
    <source>
        <dbReference type="RuleBase" id="RU000665"/>
    </source>
</evidence>
<dbReference type="PROSITE" id="PS01190">
    <property type="entry name" value="RIBOSOMAL_L36E"/>
    <property type="match status" value="1"/>
</dbReference>
<dbReference type="KEGG" id="mis:MICPUN_114038"/>
<proteinExistence type="inferred from homology"/>
<dbReference type="GO" id="GO:0006412">
    <property type="term" value="P:translation"/>
    <property type="evidence" value="ECO:0007669"/>
    <property type="project" value="InterPro"/>
</dbReference>